<dbReference type="Pfam" id="PF13480">
    <property type="entry name" value="Acetyltransf_6"/>
    <property type="match status" value="1"/>
</dbReference>
<feature type="compositionally biased region" description="Basic and acidic residues" evidence="1">
    <location>
        <begin position="380"/>
        <end position="435"/>
    </location>
</feature>
<dbReference type="Gene3D" id="3.40.630.30">
    <property type="match status" value="1"/>
</dbReference>
<organism evidence="3 4">
    <name type="scientific">Actinomadura nitritigenes</name>
    <dbReference type="NCBI Taxonomy" id="134602"/>
    <lineage>
        <taxon>Bacteria</taxon>
        <taxon>Bacillati</taxon>
        <taxon>Actinomycetota</taxon>
        <taxon>Actinomycetes</taxon>
        <taxon>Streptosporangiales</taxon>
        <taxon>Thermomonosporaceae</taxon>
        <taxon>Actinomadura</taxon>
    </lineage>
</organism>
<name>A0ABS3QXX9_9ACTN</name>
<feature type="compositionally biased region" description="Basic and acidic residues" evidence="1">
    <location>
        <begin position="444"/>
        <end position="456"/>
    </location>
</feature>
<feature type="region of interest" description="Disordered" evidence="1">
    <location>
        <begin position="369"/>
        <end position="482"/>
    </location>
</feature>
<feature type="compositionally biased region" description="Gly residues" evidence="1">
    <location>
        <begin position="473"/>
        <end position="482"/>
    </location>
</feature>
<gene>
    <name evidence="3" type="ORF">J4557_15120</name>
</gene>
<dbReference type="InterPro" id="IPR038740">
    <property type="entry name" value="BioF2-like_GNAT_dom"/>
</dbReference>
<feature type="domain" description="BioF2-like acetyltransferase" evidence="2">
    <location>
        <begin position="189"/>
        <end position="329"/>
    </location>
</feature>
<dbReference type="Proteomes" id="UP000666915">
    <property type="component" value="Unassembled WGS sequence"/>
</dbReference>
<dbReference type="EMBL" id="JAGEOK010000009">
    <property type="protein sequence ID" value="MBO2438850.1"/>
    <property type="molecule type" value="Genomic_DNA"/>
</dbReference>
<dbReference type="InterPro" id="IPR016181">
    <property type="entry name" value="Acyl_CoA_acyltransferase"/>
</dbReference>
<reference evidence="3 4" key="1">
    <citation type="submission" date="2021-03" db="EMBL/GenBank/DDBJ databases">
        <authorList>
            <person name="Kanchanasin P."/>
            <person name="Saeng-In P."/>
            <person name="Phongsopitanun W."/>
            <person name="Yuki M."/>
            <person name="Kudo T."/>
            <person name="Ohkuma M."/>
            <person name="Tanasupawat S."/>
        </authorList>
    </citation>
    <scope>NUCLEOTIDE SEQUENCE [LARGE SCALE GENOMIC DNA]</scope>
    <source>
        <strain evidence="3 4">L46</strain>
    </source>
</reference>
<dbReference type="RefSeq" id="WP_208267165.1">
    <property type="nucleotide sequence ID" value="NZ_BAAAGM010000112.1"/>
</dbReference>
<evidence type="ECO:0000259" key="2">
    <source>
        <dbReference type="Pfam" id="PF13480"/>
    </source>
</evidence>
<evidence type="ECO:0000313" key="4">
    <source>
        <dbReference type="Proteomes" id="UP000666915"/>
    </source>
</evidence>
<dbReference type="SUPFAM" id="SSF55729">
    <property type="entry name" value="Acyl-CoA N-acyltransferases (Nat)"/>
    <property type="match status" value="1"/>
</dbReference>
<evidence type="ECO:0000256" key="1">
    <source>
        <dbReference type="SAM" id="MobiDB-lite"/>
    </source>
</evidence>
<sequence>MTLPSAIRPSRAAAPAGAWQVEVRRDEGALIELAGELRDLYERSPEATPFQSHEWLSAWWGWYGVRGRLRLVLVRYRGRLVAAAPLMTAGRWGFPVLVPIADEQSDFTDFLLDPAYADGAVEHLARALHGMRGRCAIDLPEVRPGSVVHQVMRRWPGRTWPMPASVCMELPCTDIAEVMDRLPRRSAGKMRAKLRKVDVRGITVEPVPPEQAADAIGALLEMHARQWRGRPMNPEHSRERFRRHLAEAGAAMVREGRAAVLRYHWDGRLVASDLVLIGHRFVGAYLYGAIPELRDSVDVTLMLLREDLALARAHGRQAVNLLRGEEPYKLKWRPRRVQNQRIVLGRGFPASLFAGFALVRAGLAARGHHRPATVPLPTPPRDDTANEPAPHEPVPHEPAPHEPAPHEPAPHEPAPHEPAPHEPAPHEPVSHEPASHADGAPGGAKRDEVPHPRDDALPVGDDALPVRDAGAGARKGGQSGHG</sequence>
<evidence type="ECO:0000313" key="3">
    <source>
        <dbReference type="EMBL" id="MBO2438850.1"/>
    </source>
</evidence>
<accession>A0ABS3QXX9</accession>
<keyword evidence="4" id="KW-1185">Reference proteome</keyword>
<proteinExistence type="predicted"/>
<comment type="caution">
    <text evidence="3">The sequence shown here is derived from an EMBL/GenBank/DDBJ whole genome shotgun (WGS) entry which is preliminary data.</text>
</comment>
<protein>
    <submittedName>
        <fullName evidence="3">GNAT family N-acetyltransferase</fullName>
    </submittedName>
</protein>